<dbReference type="PANTHER" id="PTHR24356:SF163">
    <property type="entry name" value="3-PHOSPHOINOSITIDE-DEPENDENT PROTEIN KINASE 1-RELATED"/>
    <property type="match status" value="1"/>
</dbReference>
<dbReference type="InterPro" id="IPR011009">
    <property type="entry name" value="Kinase-like_dom_sf"/>
</dbReference>
<gene>
    <name evidence="12" type="ORF">PG994_001842</name>
</gene>
<evidence type="ECO:0000256" key="6">
    <source>
        <dbReference type="ARBA" id="ARBA00022840"/>
    </source>
</evidence>
<dbReference type="Pfam" id="PF00069">
    <property type="entry name" value="Pkinase"/>
    <property type="match status" value="1"/>
</dbReference>
<dbReference type="PROSITE" id="PS00107">
    <property type="entry name" value="PROTEIN_KINASE_ATP"/>
    <property type="match status" value="1"/>
</dbReference>
<dbReference type="PANTHER" id="PTHR24356">
    <property type="entry name" value="SERINE/THREONINE-PROTEIN KINASE"/>
    <property type="match status" value="1"/>
</dbReference>
<keyword evidence="4 9" id="KW-0547">Nucleotide-binding</keyword>
<dbReference type="GeneID" id="92086314"/>
<evidence type="ECO:0000256" key="8">
    <source>
        <dbReference type="ARBA" id="ARBA00048679"/>
    </source>
</evidence>
<comment type="caution">
    <text evidence="12">The sequence shown here is derived from an EMBL/GenBank/DDBJ whole genome shotgun (WGS) entry which is preliminary data.</text>
</comment>
<dbReference type="GO" id="GO:0016301">
    <property type="term" value="F:kinase activity"/>
    <property type="evidence" value="ECO:0007669"/>
    <property type="project" value="UniProtKB-KW"/>
</dbReference>
<dbReference type="RefSeq" id="XP_066721392.1">
    <property type="nucleotide sequence ID" value="XM_066853251.1"/>
</dbReference>
<feature type="region of interest" description="Disordered" evidence="10">
    <location>
        <begin position="524"/>
        <end position="565"/>
    </location>
</feature>
<name>A0ABR1WUM2_9PEZI</name>
<feature type="binding site" evidence="9">
    <location>
        <position position="280"/>
    </location>
    <ligand>
        <name>ATP</name>
        <dbReference type="ChEBI" id="CHEBI:30616"/>
    </ligand>
</feature>
<dbReference type="SMART" id="SM00220">
    <property type="entry name" value="S_TKc"/>
    <property type="match status" value="1"/>
</dbReference>
<evidence type="ECO:0000256" key="9">
    <source>
        <dbReference type="PROSITE-ProRule" id="PRU10141"/>
    </source>
</evidence>
<evidence type="ECO:0000256" key="1">
    <source>
        <dbReference type="ARBA" id="ARBA00012513"/>
    </source>
</evidence>
<evidence type="ECO:0000313" key="12">
    <source>
        <dbReference type="EMBL" id="KAK8086868.1"/>
    </source>
</evidence>
<evidence type="ECO:0000256" key="2">
    <source>
        <dbReference type="ARBA" id="ARBA00022527"/>
    </source>
</evidence>
<feature type="compositionally biased region" description="Polar residues" evidence="10">
    <location>
        <begin position="127"/>
        <end position="147"/>
    </location>
</feature>
<comment type="catalytic activity">
    <reaction evidence="8">
        <text>L-seryl-[protein] + ATP = O-phospho-L-seryl-[protein] + ADP + H(+)</text>
        <dbReference type="Rhea" id="RHEA:17989"/>
        <dbReference type="Rhea" id="RHEA-COMP:9863"/>
        <dbReference type="Rhea" id="RHEA-COMP:11604"/>
        <dbReference type="ChEBI" id="CHEBI:15378"/>
        <dbReference type="ChEBI" id="CHEBI:29999"/>
        <dbReference type="ChEBI" id="CHEBI:30616"/>
        <dbReference type="ChEBI" id="CHEBI:83421"/>
        <dbReference type="ChEBI" id="CHEBI:456216"/>
        <dbReference type="EC" id="2.7.11.1"/>
    </reaction>
</comment>
<feature type="compositionally biased region" description="Basic residues" evidence="10">
    <location>
        <begin position="791"/>
        <end position="800"/>
    </location>
</feature>
<feature type="region of interest" description="Disordered" evidence="10">
    <location>
        <begin position="13"/>
        <end position="85"/>
    </location>
</feature>
<dbReference type="Gene3D" id="1.10.510.10">
    <property type="entry name" value="Transferase(Phosphotransferase) domain 1"/>
    <property type="match status" value="1"/>
</dbReference>
<feature type="compositionally biased region" description="Basic and acidic residues" evidence="10">
    <location>
        <begin position="393"/>
        <end position="409"/>
    </location>
</feature>
<comment type="catalytic activity">
    <reaction evidence="7">
        <text>L-threonyl-[protein] + ATP = O-phospho-L-threonyl-[protein] + ADP + H(+)</text>
        <dbReference type="Rhea" id="RHEA:46608"/>
        <dbReference type="Rhea" id="RHEA-COMP:11060"/>
        <dbReference type="Rhea" id="RHEA-COMP:11605"/>
        <dbReference type="ChEBI" id="CHEBI:15378"/>
        <dbReference type="ChEBI" id="CHEBI:30013"/>
        <dbReference type="ChEBI" id="CHEBI:30616"/>
        <dbReference type="ChEBI" id="CHEBI:61977"/>
        <dbReference type="ChEBI" id="CHEBI:456216"/>
        <dbReference type="EC" id="2.7.11.1"/>
    </reaction>
</comment>
<feature type="compositionally biased region" description="Polar residues" evidence="10">
    <location>
        <begin position="778"/>
        <end position="787"/>
    </location>
</feature>
<evidence type="ECO:0000259" key="11">
    <source>
        <dbReference type="PROSITE" id="PS50011"/>
    </source>
</evidence>
<organism evidence="12 13">
    <name type="scientific">Apiospora phragmitis</name>
    <dbReference type="NCBI Taxonomy" id="2905665"/>
    <lineage>
        <taxon>Eukaryota</taxon>
        <taxon>Fungi</taxon>
        <taxon>Dikarya</taxon>
        <taxon>Ascomycota</taxon>
        <taxon>Pezizomycotina</taxon>
        <taxon>Sordariomycetes</taxon>
        <taxon>Xylariomycetidae</taxon>
        <taxon>Amphisphaeriales</taxon>
        <taxon>Apiosporaceae</taxon>
        <taxon>Apiospora</taxon>
    </lineage>
</organism>
<protein>
    <recommendedName>
        <fullName evidence="1">non-specific serine/threonine protein kinase</fullName>
        <ecNumber evidence="1">2.7.11.1</ecNumber>
    </recommendedName>
</protein>
<dbReference type="Proteomes" id="UP001480595">
    <property type="component" value="Unassembled WGS sequence"/>
</dbReference>
<keyword evidence="3" id="KW-0808">Transferase</keyword>
<dbReference type="EMBL" id="JAQQWL010000002">
    <property type="protein sequence ID" value="KAK8086868.1"/>
    <property type="molecule type" value="Genomic_DNA"/>
</dbReference>
<dbReference type="EC" id="2.7.11.1" evidence="1"/>
<feature type="region of interest" description="Disordered" evidence="10">
    <location>
        <begin position="122"/>
        <end position="220"/>
    </location>
</feature>
<dbReference type="InterPro" id="IPR017441">
    <property type="entry name" value="Protein_kinase_ATP_BS"/>
</dbReference>
<evidence type="ECO:0000256" key="3">
    <source>
        <dbReference type="ARBA" id="ARBA00022679"/>
    </source>
</evidence>
<proteinExistence type="predicted"/>
<feature type="region of interest" description="Disordered" evidence="10">
    <location>
        <begin position="377"/>
        <end position="411"/>
    </location>
</feature>
<feature type="compositionally biased region" description="Polar residues" evidence="10">
    <location>
        <begin position="539"/>
        <end position="565"/>
    </location>
</feature>
<dbReference type="CDD" id="cd05581">
    <property type="entry name" value="STKc_PDK1"/>
    <property type="match status" value="1"/>
</dbReference>
<dbReference type="PROSITE" id="PS50011">
    <property type="entry name" value="PROTEIN_KINASE_DOM"/>
    <property type="match status" value="1"/>
</dbReference>
<dbReference type="InterPro" id="IPR050236">
    <property type="entry name" value="Ser_Thr_kinase_AGC"/>
</dbReference>
<evidence type="ECO:0000256" key="4">
    <source>
        <dbReference type="ARBA" id="ARBA00022741"/>
    </source>
</evidence>
<reference evidence="12 13" key="1">
    <citation type="submission" date="2023-01" db="EMBL/GenBank/DDBJ databases">
        <title>Analysis of 21 Apiospora genomes using comparative genomics revels a genus with tremendous synthesis potential of carbohydrate active enzymes and secondary metabolites.</title>
        <authorList>
            <person name="Sorensen T."/>
        </authorList>
    </citation>
    <scope>NUCLEOTIDE SEQUENCE [LARGE SCALE GENOMIC DNA]</scope>
    <source>
        <strain evidence="12 13">CBS 135458</strain>
    </source>
</reference>
<keyword evidence="6 9" id="KW-0067">ATP-binding</keyword>
<evidence type="ECO:0000256" key="10">
    <source>
        <dbReference type="SAM" id="MobiDB-lite"/>
    </source>
</evidence>
<keyword evidence="2" id="KW-0723">Serine/threonine-protein kinase</keyword>
<dbReference type="InterPro" id="IPR000719">
    <property type="entry name" value="Prot_kinase_dom"/>
</dbReference>
<dbReference type="Gene3D" id="3.30.200.20">
    <property type="entry name" value="Phosphorylase Kinase, domain 1"/>
    <property type="match status" value="1"/>
</dbReference>
<dbReference type="InterPro" id="IPR039046">
    <property type="entry name" value="PDPK1"/>
</dbReference>
<evidence type="ECO:0000256" key="7">
    <source>
        <dbReference type="ARBA" id="ARBA00047899"/>
    </source>
</evidence>
<sequence>MNNDLSLSRALGGLRIANPDDAEPSPQEALAERDEAAQPLSYKAKTRRVQFGPRANPKPKRAEANPSTPASHIQIPRGNSRTHTHTTRLRHILVRLHGLVPVYTRLRSETKRLIPTKCYGLRHPRSSMYNMPTRQDSRSNPNYTTNPAAVPSRESSHRDRSYNPNRQAPPGPGGGGPLPIRRSSRGMGGGYASIPGIPTVPEPRGPIRPDLPMSNSSEDWKDRGAAVSTRREIDANGKTIVKTVKKGVRDFSFGRVLGEGSYSTVYLATDRQTLKEYAIKVLEKRHIIKEKKIKYVNIEKDTLNRLTEHPGIVRLYYTFQDENSLYYVLDLCNSGELLGVLKKTGTFDVECARFFGAQILDSIEYMHSRGVIHRDLKPENTPVHRRPAAAAARTDDRPGRDRPQDDTRAESFVGTAEYVSPELLRNKNACKASDLWAFGCIIYQLLAGRPPFKGGSEYLTFQKIVELDYGFPPGFPPAAQDLIERLLVLDPGRRLTIEHIKNHEFFDGQTFGKQLWRMKAPRLRPYAPPPQEPKIINLNGGSSNSPQPASQPRLHPTNNNGMNGSVRTPGRIVTDIPPPSQLDIEWSPVLNRTNERILRLGDLLVMSTPIPNSPHAKGGGEHGEGHRKFARFFGGSTTKKRQRLVMITSSGRIVLAPAGGEEKKSKQEISLLAPDCAWRTQIDAKGQTVWCVDSYGMHYTFEEPKAANSFDSSRPTADDWIENLEQARDMAVSLNNNDNGFGDMSSSMSSPASTFGGNGALNSEGFGISDRSHRNHLSKSQLSLEDTTTTKRNRFSKRQSKQGLGPAF</sequence>
<feature type="domain" description="Protein kinase" evidence="11">
    <location>
        <begin position="251"/>
        <end position="506"/>
    </location>
</feature>
<dbReference type="SUPFAM" id="SSF56112">
    <property type="entry name" value="Protein kinase-like (PK-like)"/>
    <property type="match status" value="1"/>
</dbReference>
<keyword evidence="13" id="KW-1185">Reference proteome</keyword>
<evidence type="ECO:0000256" key="5">
    <source>
        <dbReference type="ARBA" id="ARBA00022777"/>
    </source>
</evidence>
<feature type="region of interest" description="Disordered" evidence="10">
    <location>
        <begin position="734"/>
        <end position="808"/>
    </location>
</feature>
<accession>A0ABR1WUM2</accession>
<keyword evidence="5 12" id="KW-0418">Kinase</keyword>
<evidence type="ECO:0000313" key="13">
    <source>
        <dbReference type="Proteomes" id="UP001480595"/>
    </source>
</evidence>